<dbReference type="SUPFAM" id="SSF54909">
    <property type="entry name" value="Dimeric alpha+beta barrel"/>
    <property type="match status" value="1"/>
</dbReference>
<accession>A0ABN3EMX1</accession>
<keyword evidence="5" id="KW-0408">Iron</keyword>
<dbReference type="InterPro" id="IPR011008">
    <property type="entry name" value="Dimeric_a/b-barrel"/>
</dbReference>
<evidence type="ECO:0000256" key="2">
    <source>
        <dbReference type="ARBA" id="ARBA00022559"/>
    </source>
</evidence>
<keyword evidence="4" id="KW-0560">Oxidoreductase</keyword>
<gene>
    <name evidence="8" type="ORF">GCM10010430_54090</name>
</gene>
<evidence type="ECO:0000259" key="7">
    <source>
        <dbReference type="Pfam" id="PF21105"/>
    </source>
</evidence>
<evidence type="ECO:0000313" key="9">
    <source>
        <dbReference type="Proteomes" id="UP001500305"/>
    </source>
</evidence>
<name>A0ABN3EMX1_9ACTN</name>
<comment type="similarity">
    <text evidence="6">Belongs to the DyP-type peroxidase family.</text>
</comment>
<sequence>MNDLSLRQDTEIQGDIIAGFKKDYVRLLLLQFGNAMAARSWLERITPKIATTQQVAAFNQEFSKARKSSGGDDPATLKATWLGLSFTYQGLRFLTGQADLLHAEAKTGDTLEAFIQGPADPGRVEALGDTDDSAPGFWVFGDTNHPAVHAVLTVASDTQNGLKAALDEQRLAAGQAGAMIVFEQEGVALPGAKRGKEHFGFKDGVSEPAVAGFDEEDPNRRGFAKEHPGTRLIPAGEFVVGKPLAPEHDKGTAATATIPSWMHNGSFQVVRRLEQDVAGWWAQVDAQLRRLKDLKAVPEDTKRDWFAARLVGRWRNGAPVCKHPDRQPDDPGAAADNDFDFLHGTDDPDGLTTPLFSHLRKTNPRAGLAAGGTPVDERFIDARRIMRRGAPYGQPFDPTSDLPDNGPDAPRGLMFVCYQADLVGQFEFIQVDWINDADFPPGRENKPGPDPMVSGQLATVNDGRVSYEGTAPSGERQTTTLDFKPFVRTRGALYAFTPSISTLRLLAQGRLTGAVTETGPGVTTQPPQSQNLPMDAVIPLPDVEGGAWTFQQGAIRVIGTGGTEIRQLTTGDVGDRTALVVKNVGPYPTWPALKGVTQLDTILPVPDEQRVNGKSSYWVFHTVGGQQVYRYVTIADTDPYTPQTAGEDLPLSRWASFGGSSPVTHVDAFLPFPDGQPGSDGTYWYWMFHTTPVGQRHRVISIGRSGQAHPDRLRRDDRKLTAWQSLEGVTRVDAFHPVPGRQNAGGLHWYWVFHQDQYRVIAITHGGDHTDDVLRDDRPTAVWSRQA</sequence>
<keyword evidence="9" id="KW-1185">Reference proteome</keyword>
<keyword evidence="2" id="KW-0575">Peroxidase</keyword>
<dbReference type="Proteomes" id="UP001500305">
    <property type="component" value="Unassembled WGS sequence"/>
</dbReference>
<dbReference type="RefSeq" id="WP_344639113.1">
    <property type="nucleotide sequence ID" value="NZ_BAAATR010000028.1"/>
</dbReference>
<dbReference type="PANTHER" id="PTHR30521">
    <property type="entry name" value="DEFERROCHELATASE/PEROXIDASE"/>
    <property type="match status" value="1"/>
</dbReference>
<keyword evidence="3" id="KW-0479">Metal-binding</keyword>
<dbReference type="Pfam" id="PF21105">
    <property type="entry name" value="DyP_N"/>
    <property type="match status" value="1"/>
</dbReference>
<evidence type="ECO:0000256" key="6">
    <source>
        <dbReference type="ARBA" id="ARBA00025737"/>
    </source>
</evidence>
<evidence type="ECO:0000256" key="1">
    <source>
        <dbReference type="ARBA" id="ARBA00001970"/>
    </source>
</evidence>
<dbReference type="InterPro" id="IPR006314">
    <property type="entry name" value="Dyp_peroxidase"/>
</dbReference>
<dbReference type="EMBL" id="BAAATR010000028">
    <property type="protein sequence ID" value="GAA2262842.1"/>
    <property type="molecule type" value="Genomic_DNA"/>
</dbReference>
<proteinExistence type="inferred from homology"/>
<evidence type="ECO:0000256" key="4">
    <source>
        <dbReference type="ARBA" id="ARBA00023002"/>
    </source>
</evidence>
<evidence type="ECO:0000256" key="3">
    <source>
        <dbReference type="ARBA" id="ARBA00022723"/>
    </source>
</evidence>
<dbReference type="PANTHER" id="PTHR30521:SF0">
    <property type="entry name" value="DYP-TYPE PEROXIDASE FAMILY PROTEIN"/>
    <property type="match status" value="1"/>
</dbReference>
<dbReference type="PROSITE" id="PS51404">
    <property type="entry name" value="DYP_PEROXIDASE"/>
    <property type="match status" value="1"/>
</dbReference>
<dbReference type="NCBIfam" id="TIGR01413">
    <property type="entry name" value="Dyp_perox_fam"/>
    <property type="match status" value="1"/>
</dbReference>
<protein>
    <recommendedName>
        <fullName evidence="7">DyP dimeric alpha+beta barrel domain-containing protein</fullName>
    </recommendedName>
</protein>
<evidence type="ECO:0000313" key="8">
    <source>
        <dbReference type="EMBL" id="GAA2262842.1"/>
    </source>
</evidence>
<dbReference type="InterPro" id="IPR049509">
    <property type="entry name" value="DyP_N"/>
</dbReference>
<evidence type="ECO:0000256" key="5">
    <source>
        <dbReference type="ARBA" id="ARBA00023004"/>
    </source>
</evidence>
<organism evidence="8 9">
    <name type="scientific">Kitasatospora cystarginea</name>
    <dbReference type="NCBI Taxonomy" id="58350"/>
    <lineage>
        <taxon>Bacteria</taxon>
        <taxon>Bacillati</taxon>
        <taxon>Actinomycetota</taxon>
        <taxon>Actinomycetes</taxon>
        <taxon>Kitasatosporales</taxon>
        <taxon>Streptomycetaceae</taxon>
        <taxon>Kitasatospora</taxon>
    </lineage>
</organism>
<comment type="caution">
    <text evidence="8">The sequence shown here is derived from an EMBL/GenBank/DDBJ whole genome shotgun (WGS) entry which is preliminary data.</text>
</comment>
<feature type="domain" description="DyP dimeric alpha+beta barrel" evidence="7">
    <location>
        <begin position="11"/>
        <end position="168"/>
    </location>
</feature>
<comment type="cofactor">
    <cofactor evidence="1">
        <name>heme b</name>
        <dbReference type="ChEBI" id="CHEBI:60344"/>
    </cofactor>
</comment>
<reference evidence="8 9" key="1">
    <citation type="journal article" date="2019" name="Int. J. Syst. Evol. Microbiol.">
        <title>The Global Catalogue of Microorganisms (GCM) 10K type strain sequencing project: providing services to taxonomists for standard genome sequencing and annotation.</title>
        <authorList>
            <consortium name="The Broad Institute Genomics Platform"/>
            <consortium name="The Broad Institute Genome Sequencing Center for Infectious Disease"/>
            <person name="Wu L."/>
            <person name="Ma J."/>
        </authorList>
    </citation>
    <scope>NUCLEOTIDE SEQUENCE [LARGE SCALE GENOMIC DNA]</scope>
    <source>
        <strain evidence="8 9">JCM 7356</strain>
    </source>
</reference>